<evidence type="ECO:0008006" key="3">
    <source>
        <dbReference type="Google" id="ProtNLM"/>
    </source>
</evidence>
<accession>A0A2Z2HMN1</accession>
<dbReference type="KEGG" id="nct:NMSP_1663"/>
<dbReference type="RefSeq" id="WP_086908244.1">
    <property type="nucleotide sequence ID" value="NZ_CP021324.1"/>
</dbReference>
<reference evidence="1 2" key="1">
    <citation type="journal article" date="2017" name="Environ. Microbiol.">
        <title>Genome and epigenome of a novel marine Thaumarchaeota strain suggest viral infection, phosphorothioation DNA modification and multiple restriction systems.</title>
        <authorList>
            <person name="Ahlgren N.A."/>
            <person name="Chen Y."/>
            <person name="Needham D.M."/>
            <person name="Parada A.E."/>
            <person name="Sachdeva R."/>
            <person name="Trinh V."/>
            <person name="Chen T."/>
            <person name="Fuhrman J.A."/>
        </authorList>
    </citation>
    <scope>NUCLEOTIDE SEQUENCE [LARGE SCALE GENOMIC DNA]</scope>
    <source>
        <strain evidence="1 2">SPOT01</strain>
    </source>
</reference>
<keyword evidence="2" id="KW-1185">Reference proteome</keyword>
<organism evidence="1 2">
    <name type="scientific">Candidatus Nitrosomarinus catalinensis</name>
    <dbReference type="NCBI Taxonomy" id="1898749"/>
    <lineage>
        <taxon>Archaea</taxon>
        <taxon>Nitrososphaerota</taxon>
        <taxon>Nitrososphaeria</taxon>
        <taxon>Nitrosopumilales</taxon>
        <taxon>Nitrosopumilaceae</taxon>
        <taxon>Candidatus Nitrosomarinus</taxon>
    </lineage>
</organism>
<dbReference type="EMBL" id="CP021324">
    <property type="protein sequence ID" value="ARS65261.1"/>
    <property type="molecule type" value="Genomic_DNA"/>
</dbReference>
<name>A0A2Z2HMN1_9ARCH</name>
<dbReference type="Proteomes" id="UP000249949">
    <property type="component" value="Chromosome"/>
</dbReference>
<gene>
    <name evidence="1" type="ORF">NMSP_1663</name>
</gene>
<dbReference type="SUPFAM" id="SSF117070">
    <property type="entry name" value="LEA14-like"/>
    <property type="match status" value="1"/>
</dbReference>
<dbReference type="AlphaFoldDB" id="A0A2Z2HMN1"/>
<dbReference type="GeneID" id="32902105"/>
<evidence type="ECO:0000313" key="2">
    <source>
        <dbReference type="Proteomes" id="UP000249949"/>
    </source>
</evidence>
<protein>
    <recommendedName>
        <fullName evidence="3">Late embryogenesis abundant protein</fullName>
    </recommendedName>
</protein>
<sequence length="147" mass="16504">MTSLKKKGAIILFLLLIGITGYSQIQSVSQISVDLFENTIINENQNETNYEIKLKFENPSLLTLSAGKTEFFVSYDDEIVGKGNLQSFTLYPLSTNLVQGTFTTNTSSDESKSVKISGVTKYDLLVTSIDVTFDYFPNEEQTRKFIQ</sequence>
<evidence type="ECO:0000313" key="1">
    <source>
        <dbReference type="EMBL" id="ARS65261.1"/>
    </source>
</evidence>
<dbReference type="OrthoDB" id="1616at2157"/>
<proteinExistence type="predicted"/>